<accession>A0A917MQU2</accession>
<feature type="compositionally biased region" description="Low complexity" evidence="1">
    <location>
        <begin position="116"/>
        <end position="141"/>
    </location>
</feature>
<evidence type="ECO:0000256" key="3">
    <source>
        <dbReference type="SAM" id="SignalP"/>
    </source>
</evidence>
<protein>
    <submittedName>
        <fullName evidence="4">Uncharacterized protein</fullName>
    </submittedName>
</protein>
<feature type="signal peptide" evidence="3">
    <location>
        <begin position="1"/>
        <end position="27"/>
    </location>
</feature>
<keyword evidence="5" id="KW-1185">Reference proteome</keyword>
<evidence type="ECO:0000256" key="1">
    <source>
        <dbReference type="SAM" id="MobiDB-lite"/>
    </source>
</evidence>
<feature type="region of interest" description="Disordered" evidence="1">
    <location>
        <begin position="37"/>
        <end position="309"/>
    </location>
</feature>
<feature type="compositionally biased region" description="Low complexity" evidence="1">
    <location>
        <begin position="166"/>
        <end position="182"/>
    </location>
</feature>
<dbReference type="EMBL" id="BMDC01000001">
    <property type="protein sequence ID" value="GGH58847.1"/>
    <property type="molecule type" value="Genomic_DNA"/>
</dbReference>
<feature type="chain" id="PRO_5037618272" evidence="3">
    <location>
        <begin position="28"/>
        <end position="425"/>
    </location>
</feature>
<feature type="compositionally biased region" description="Low complexity" evidence="1">
    <location>
        <begin position="37"/>
        <end position="70"/>
    </location>
</feature>
<keyword evidence="2" id="KW-1133">Transmembrane helix</keyword>
<evidence type="ECO:0000256" key="2">
    <source>
        <dbReference type="SAM" id="Phobius"/>
    </source>
</evidence>
<dbReference type="RefSeq" id="WP_188358784.1">
    <property type="nucleotide sequence ID" value="NZ_BMDC01000001.1"/>
</dbReference>
<organism evidence="4 5">
    <name type="scientific">Rothia aerolata</name>
    <dbReference type="NCBI Taxonomy" id="1812262"/>
    <lineage>
        <taxon>Bacteria</taxon>
        <taxon>Bacillati</taxon>
        <taxon>Actinomycetota</taxon>
        <taxon>Actinomycetes</taxon>
        <taxon>Micrococcales</taxon>
        <taxon>Micrococcaceae</taxon>
        <taxon>Rothia</taxon>
    </lineage>
</organism>
<dbReference type="AlphaFoldDB" id="A0A917MQU2"/>
<feature type="region of interest" description="Disordered" evidence="1">
    <location>
        <begin position="357"/>
        <end position="380"/>
    </location>
</feature>
<reference evidence="4 5" key="1">
    <citation type="journal article" date="2014" name="Int. J. Syst. Evol. Microbiol.">
        <title>Complete genome sequence of Corynebacterium casei LMG S-19264T (=DSM 44701T), isolated from a smear-ripened cheese.</title>
        <authorList>
            <consortium name="US DOE Joint Genome Institute (JGI-PGF)"/>
            <person name="Walter F."/>
            <person name="Albersmeier A."/>
            <person name="Kalinowski J."/>
            <person name="Ruckert C."/>
        </authorList>
    </citation>
    <scope>NUCLEOTIDE SEQUENCE [LARGE SCALE GENOMIC DNA]</scope>
    <source>
        <strain evidence="4 5">CCM 8669</strain>
    </source>
</reference>
<feature type="compositionally biased region" description="Polar residues" evidence="1">
    <location>
        <begin position="283"/>
        <end position="296"/>
    </location>
</feature>
<feature type="compositionally biased region" description="Pro residues" evidence="1">
    <location>
        <begin position="183"/>
        <end position="192"/>
    </location>
</feature>
<sequence>MAQARNIGSVLALATVLGTGVCSPAWAQAPVVEISPAPTELSTEAPATTPTEPATEENSVQKPAEATPAPSSEPTPLPTSDPAPEPDPAPSTGETALAEEPSPEEPTRTTFLRYLTPTAPEPATETGDQPETETGAEPGPETSEEPVESAAASATGTRSPEPSPDPTTASAAPSEVESSEPAPSEPSTPSPSPSDAAAPQDTPPQPEPNRAPAEAARPEANNQRPAAPQNIAAEAQPNGQDSNPVPAPQRPQQLPAPNPPAQAPAEPNAVQRTRGENAPRQIADQNSSTGRQSNFALGNFTGPLAPRTGVSFRDGIDFARNEFIDRRNLAPSYAVESGFRTEANSWISDFLNQEQQSADGAVDSSGVTGADAQGNGTSAAAGNSLRQLGQSIVTGKIPLIFFTLGGLGAILYLIRQFVRDSTKNG</sequence>
<keyword evidence="3" id="KW-0732">Signal</keyword>
<feature type="compositionally biased region" description="Pro residues" evidence="1">
    <location>
        <begin position="71"/>
        <end position="89"/>
    </location>
</feature>
<feature type="transmembrane region" description="Helical" evidence="2">
    <location>
        <begin position="397"/>
        <end position="414"/>
    </location>
</feature>
<feature type="compositionally biased region" description="Low complexity" evidence="1">
    <location>
        <begin position="210"/>
        <end position="224"/>
    </location>
</feature>
<feature type="compositionally biased region" description="Pro residues" evidence="1">
    <location>
        <begin position="245"/>
        <end position="262"/>
    </location>
</feature>
<evidence type="ECO:0000313" key="4">
    <source>
        <dbReference type="EMBL" id="GGH58847.1"/>
    </source>
</evidence>
<name>A0A917MQU2_9MICC</name>
<gene>
    <name evidence="4" type="ORF">GCM10007359_05450</name>
</gene>
<keyword evidence="2" id="KW-0472">Membrane</keyword>
<dbReference type="Proteomes" id="UP000600171">
    <property type="component" value="Unassembled WGS sequence"/>
</dbReference>
<keyword evidence="2" id="KW-0812">Transmembrane</keyword>
<comment type="caution">
    <text evidence="4">The sequence shown here is derived from an EMBL/GenBank/DDBJ whole genome shotgun (WGS) entry which is preliminary data.</text>
</comment>
<evidence type="ECO:0000313" key="5">
    <source>
        <dbReference type="Proteomes" id="UP000600171"/>
    </source>
</evidence>
<proteinExistence type="predicted"/>